<dbReference type="InterPro" id="IPR006140">
    <property type="entry name" value="D-isomer_DH_NAD-bd"/>
</dbReference>
<dbReference type="SUPFAM" id="SSF51735">
    <property type="entry name" value="NAD(P)-binding Rossmann-fold domains"/>
    <property type="match status" value="1"/>
</dbReference>
<keyword evidence="2" id="KW-0520">NAD</keyword>
<evidence type="ECO:0000259" key="3">
    <source>
        <dbReference type="Pfam" id="PF02826"/>
    </source>
</evidence>
<evidence type="ECO:0000256" key="1">
    <source>
        <dbReference type="ARBA" id="ARBA00023002"/>
    </source>
</evidence>
<dbReference type="SUPFAM" id="SSF52283">
    <property type="entry name" value="Formate/glycerate dehydrogenase catalytic domain-like"/>
    <property type="match status" value="1"/>
</dbReference>
<reference evidence="4" key="1">
    <citation type="submission" date="2018-05" db="EMBL/GenBank/DDBJ databases">
        <authorList>
            <person name="Lanie J.A."/>
            <person name="Ng W.-L."/>
            <person name="Kazmierczak K.M."/>
            <person name="Andrzejewski T.M."/>
            <person name="Davidsen T.M."/>
            <person name="Wayne K.J."/>
            <person name="Tettelin H."/>
            <person name="Glass J.I."/>
            <person name="Rusch D."/>
            <person name="Podicherti R."/>
            <person name="Tsui H.-C.T."/>
            <person name="Winkler M.E."/>
        </authorList>
    </citation>
    <scope>NUCLEOTIDE SEQUENCE</scope>
</reference>
<sequence>MLVRNLIYRPNNFLGEIEGVELIVAPTAEDAIRLATDIDAAIDYCSKPFIDAAPKLRWIQMLSTGVNSAPFDLLRERGIVLTNAGVYGPNMADHTMAFMLMLSRQIPQILRRQATVGWLRKDMPVPDPGELDGQTLLIIGLGGIGLETAKRAAAFGMHIIGTRRHPERPAPCVDELHPIEALDDLLPRADWINVSVPYTADTVDLIGDREFGLMRSGVHILCLTRGGIINTDALLRALESDKVAGAGLDVTDPEPLPDDHPLWNY</sequence>
<keyword evidence="1" id="KW-0560">Oxidoreductase</keyword>
<protein>
    <recommendedName>
        <fullName evidence="3">D-isomer specific 2-hydroxyacid dehydrogenase NAD-binding domain-containing protein</fullName>
    </recommendedName>
</protein>
<dbReference type="GO" id="GO:0016616">
    <property type="term" value="F:oxidoreductase activity, acting on the CH-OH group of donors, NAD or NADP as acceptor"/>
    <property type="evidence" value="ECO:0007669"/>
    <property type="project" value="InterPro"/>
</dbReference>
<dbReference type="GO" id="GO:0051287">
    <property type="term" value="F:NAD binding"/>
    <property type="evidence" value="ECO:0007669"/>
    <property type="project" value="InterPro"/>
</dbReference>
<dbReference type="AlphaFoldDB" id="A0A382TGD1"/>
<dbReference type="InterPro" id="IPR036291">
    <property type="entry name" value="NAD(P)-bd_dom_sf"/>
</dbReference>
<dbReference type="PANTHER" id="PTHR43333">
    <property type="entry name" value="2-HACID_DH_C DOMAIN-CONTAINING PROTEIN"/>
    <property type="match status" value="1"/>
</dbReference>
<gene>
    <name evidence="4" type="ORF">METZ01_LOCUS373887</name>
</gene>
<dbReference type="Gene3D" id="3.40.50.720">
    <property type="entry name" value="NAD(P)-binding Rossmann-like Domain"/>
    <property type="match status" value="2"/>
</dbReference>
<evidence type="ECO:0000313" key="4">
    <source>
        <dbReference type="EMBL" id="SVD21033.1"/>
    </source>
</evidence>
<proteinExistence type="predicted"/>
<feature type="domain" description="D-isomer specific 2-hydroxyacid dehydrogenase NAD-binding" evidence="3">
    <location>
        <begin position="96"/>
        <end position="264"/>
    </location>
</feature>
<dbReference type="PANTHER" id="PTHR43333:SF1">
    <property type="entry name" value="D-ISOMER SPECIFIC 2-HYDROXYACID DEHYDROGENASE NAD-BINDING DOMAIN-CONTAINING PROTEIN"/>
    <property type="match status" value="1"/>
</dbReference>
<dbReference type="Pfam" id="PF02826">
    <property type="entry name" value="2-Hacid_dh_C"/>
    <property type="match status" value="1"/>
</dbReference>
<feature type="non-terminal residue" evidence="4">
    <location>
        <position position="265"/>
    </location>
</feature>
<organism evidence="4">
    <name type="scientific">marine metagenome</name>
    <dbReference type="NCBI Taxonomy" id="408172"/>
    <lineage>
        <taxon>unclassified sequences</taxon>
        <taxon>metagenomes</taxon>
        <taxon>ecological metagenomes</taxon>
    </lineage>
</organism>
<accession>A0A382TGD1</accession>
<name>A0A382TGD1_9ZZZZ</name>
<dbReference type="EMBL" id="UINC01136331">
    <property type="protein sequence ID" value="SVD21033.1"/>
    <property type="molecule type" value="Genomic_DNA"/>
</dbReference>
<evidence type="ECO:0000256" key="2">
    <source>
        <dbReference type="ARBA" id="ARBA00023027"/>
    </source>
</evidence>